<dbReference type="EMBL" id="JAQIOY010000006">
    <property type="protein sequence ID" value="MDA7426000.1"/>
    <property type="molecule type" value="Genomic_DNA"/>
</dbReference>
<dbReference type="RefSeq" id="WP_271433357.1">
    <property type="nucleotide sequence ID" value="NZ_JAQIOY010000006.1"/>
</dbReference>
<keyword evidence="4 5" id="KW-0472">Membrane</keyword>
<comment type="caution">
    <text evidence="7">The sequence shown here is derived from an EMBL/GenBank/DDBJ whole genome shotgun (WGS) entry which is preliminary data.</text>
</comment>
<gene>
    <name evidence="7" type="ORF">PFY00_14795</name>
</gene>
<evidence type="ECO:0000256" key="3">
    <source>
        <dbReference type="ARBA" id="ARBA00022989"/>
    </source>
</evidence>
<dbReference type="Proteomes" id="UP001210720">
    <property type="component" value="Unassembled WGS sequence"/>
</dbReference>
<evidence type="ECO:0000313" key="7">
    <source>
        <dbReference type="EMBL" id="MDA7426000.1"/>
    </source>
</evidence>
<dbReference type="Pfam" id="PF04893">
    <property type="entry name" value="Yip1"/>
    <property type="match status" value="1"/>
</dbReference>
<evidence type="ECO:0000313" key="8">
    <source>
        <dbReference type="Proteomes" id="UP001210720"/>
    </source>
</evidence>
<accession>A0ABT4XVK4</accession>
<keyword evidence="2 5" id="KW-0812">Transmembrane</keyword>
<evidence type="ECO:0000256" key="4">
    <source>
        <dbReference type="ARBA" id="ARBA00023136"/>
    </source>
</evidence>
<dbReference type="InterPro" id="IPR006977">
    <property type="entry name" value="Yip1_dom"/>
</dbReference>
<sequence>MTFAGFLGLALQTIKAPRDVARLLLSARLSSEALWTAFALVVVLNTLVFSATIALMPQDGFGLLGNPVAFMVVQAAALAGAVIAIASIGRAMGGKADLAQVAVLLIWLQSLRVLAQAALMIIGIASQPLAAGLALGVSVLGIWLSMNFIDEAHELGSLFKSAGVLILALMALAVGLSLLLSLLGVVPQGMNGYV</sequence>
<feature type="transmembrane region" description="Helical" evidence="5">
    <location>
        <begin position="161"/>
        <end position="186"/>
    </location>
</feature>
<feature type="transmembrane region" description="Helical" evidence="5">
    <location>
        <begin position="101"/>
        <end position="122"/>
    </location>
</feature>
<feature type="transmembrane region" description="Helical" evidence="5">
    <location>
        <begin position="68"/>
        <end position="89"/>
    </location>
</feature>
<evidence type="ECO:0000256" key="2">
    <source>
        <dbReference type="ARBA" id="ARBA00022692"/>
    </source>
</evidence>
<reference evidence="7 8" key="1">
    <citation type="submission" date="2023-01" db="EMBL/GenBank/DDBJ databases">
        <title>Thalassococcus onchidii sp. nov., isolated from a marine invertebrate from the South China Sea.</title>
        <authorList>
            <person name="Xu S."/>
            <person name="Liu Z."/>
            <person name="Xu Y."/>
        </authorList>
    </citation>
    <scope>NUCLEOTIDE SEQUENCE [LARGE SCALE GENOMIC DNA]</scope>
    <source>
        <strain evidence="7 8">KCTC 32084</strain>
    </source>
</reference>
<protein>
    <submittedName>
        <fullName evidence="7">YIP1 family protein</fullName>
    </submittedName>
</protein>
<comment type="subcellular location">
    <subcellularLocation>
        <location evidence="1">Membrane</location>
        <topology evidence="1">Multi-pass membrane protein</topology>
    </subcellularLocation>
</comment>
<name>A0ABT4XVK4_9RHOB</name>
<feature type="domain" description="Yip1" evidence="6">
    <location>
        <begin position="12"/>
        <end position="178"/>
    </location>
</feature>
<feature type="transmembrane region" description="Helical" evidence="5">
    <location>
        <begin position="129"/>
        <end position="149"/>
    </location>
</feature>
<evidence type="ECO:0000256" key="5">
    <source>
        <dbReference type="SAM" id="Phobius"/>
    </source>
</evidence>
<organism evidence="7 8">
    <name type="scientific">Thalassococcus lentus</name>
    <dbReference type="NCBI Taxonomy" id="1210524"/>
    <lineage>
        <taxon>Bacteria</taxon>
        <taxon>Pseudomonadati</taxon>
        <taxon>Pseudomonadota</taxon>
        <taxon>Alphaproteobacteria</taxon>
        <taxon>Rhodobacterales</taxon>
        <taxon>Roseobacteraceae</taxon>
        <taxon>Thalassococcus</taxon>
    </lineage>
</organism>
<evidence type="ECO:0000256" key="1">
    <source>
        <dbReference type="ARBA" id="ARBA00004141"/>
    </source>
</evidence>
<keyword evidence="8" id="KW-1185">Reference proteome</keyword>
<proteinExistence type="predicted"/>
<keyword evidence="3 5" id="KW-1133">Transmembrane helix</keyword>
<feature type="transmembrane region" description="Helical" evidence="5">
    <location>
        <begin position="34"/>
        <end position="56"/>
    </location>
</feature>
<evidence type="ECO:0000259" key="6">
    <source>
        <dbReference type="Pfam" id="PF04893"/>
    </source>
</evidence>